<reference evidence="1" key="1">
    <citation type="submission" date="2020-04" db="EMBL/GenBank/DDBJ databases">
        <authorList>
            <person name="Chiriac C."/>
            <person name="Salcher M."/>
            <person name="Ghai R."/>
            <person name="Kavagutti S V."/>
        </authorList>
    </citation>
    <scope>NUCLEOTIDE SEQUENCE</scope>
</reference>
<organism evidence="1">
    <name type="scientific">uncultured Caudovirales phage</name>
    <dbReference type="NCBI Taxonomy" id="2100421"/>
    <lineage>
        <taxon>Viruses</taxon>
        <taxon>Duplodnaviria</taxon>
        <taxon>Heunggongvirae</taxon>
        <taxon>Uroviricota</taxon>
        <taxon>Caudoviricetes</taxon>
        <taxon>Peduoviridae</taxon>
        <taxon>Maltschvirus</taxon>
        <taxon>Maltschvirus maltsch</taxon>
    </lineage>
</organism>
<gene>
    <name evidence="1" type="ORF">UFOVP114_14</name>
</gene>
<proteinExistence type="predicted"/>
<dbReference type="EMBL" id="LR796230">
    <property type="protein sequence ID" value="CAB4128168.1"/>
    <property type="molecule type" value="Genomic_DNA"/>
</dbReference>
<protein>
    <submittedName>
        <fullName evidence="1">Uncharacterized protein</fullName>
    </submittedName>
</protein>
<name>A0A6J5L085_9CAUD</name>
<accession>A0A6J5L085</accession>
<evidence type="ECO:0000313" key="1">
    <source>
        <dbReference type="EMBL" id="CAB4128168.1"/>
    </source>
</evidence>
<sequence>MKQTYWLAEGKSLQAVRDYQDADVAWKMRIKEQAPLLLAKYGAVDVSPRGCQFKDRPDTTKWKRDDKRPSWWVPRLRYDNKKVEGGAEIRAEIRNLFKNRPEWSTYNKGLIAPGPEFIEPGVYYSGLGFGFWTIGDAVILVVNMTDDGDESRAPVDCTRRLKKWEVEKMREELTP</sequence>